<feature type="domain" description="PAC" evidence="4">
    <location>
        <begin position="440"/>
        <end position="491"/>
    </location>
</feature>
<dbReference type="InterPro" id="IPR013767">
    <property type="entry name" value="PAS_fold"/>
</dbReference>
<feature type="domain" description="HAMP" evidence="6">
    <location>
        <begin position="181"/>
        <end position="233"/>
    </location>
</feature>
<feature type="domain" description="PAC" evidence="4">
    <location>
        <begin position="314"/>
        <end position="366"/>
    </location>
</feature>
<dbReference type="InterPro" id="IPR029787">
    <property type="entry name" value="Nucleotide_cyclase"/>
</dbReference>
<sequence>MTNPPQRSWRERLSALYGSSIYGSLLLVVLVGLVFPAIVGSYLLIGVREHQAARTALNEALQRNADILALGMQESLWNMNADSAQLLAESVMRDRSVVRVAVTGQGDTPFIHLAAPARALGNVVRAERDVNVRGERIGRIVVEMDDARSRQELRGKQRSYVFVLAAQLSVSLVLIILLLNRRVIQPLRKLMRFSSRLSQGDFETRLDVHGSDELGRLGSQLETTRAAIRRLFDDVRQREERFRTIVTQVPGAVFRFRPDGPIEFVSDAIEDISGYTAAQLMRGTTHAWVNLITPEDRRAQRQAVKQAIAENRPYESEYRIVDATGTQRWVQEVGQPQIPADGSEPWVDGILSDISERKDNEMRIEALLAEQSAILDNVMFGVSFVRHRTIMSVNRRCEELFGYGPGEMVGKSTAIFFPNESDFEQAGARQYPILGRGEYFSEERQYRRRDGSLFWCLVSGCAIDQNRPNDGSIWVYADVTARREAEEKLRLSATVLEHIGDAVMVVDAAGRIVAVNPAFTQITGYTESEALGQDLYLTRSSRHDDTLREELWRQLVETGYWYGELWCVRKNGEQFLEELTITAVRSTPDNGAEAEAKAEQAGAPVTHYVAVFSDITQVKQSQEKLDHMAHHDPLTQLPNRLLFNDRLQHAIDRAARTGDQLALLFIDLDRFKTVNDTLGHHIGDELLVQVARALAGKLRDGDTLARLGGDEFVVLLEDVEGQYGTTLVAEKLVAMFEQPFLVAGHELFVTCSVGVSLYPHDATDLNMLIRNADVAMYQAKARGRNGYRFYAPEMSGEGVARLQLETYLRRAIEKDEIFLHYQPQVEIDTGRLIGVEALVRWNHPQLGLVPPFRFIPLAEDTGFINQLGQWVLQQACRQMVRWQEAGLDVPKIAVNLSVRQFERGTIVEVVGAILRETGLAAERLQLEVTESLIMNTGDALAYINGLHAIGVSLAIDDFGTGYSSLAYLKQMPVQTLKIDRSFIKDISTDVNDEAIAIAIIQLGKSMNLSVIAEGVETDEQAAFLLRHGCNRAQGYLYSRPVAPEELLARWRAQPGTLDR</sequence>
<dbReference type="PROSITE" id="PS50885">
    <property type="entry name" value="HAMP"/>
    <property type="match status" value="1"/>
</dbReference>
<dbReference type="Pfam" id="PF00672">
    <property type="entry name" value="HAMP"/>
    <property type="match status" value="1"/>
</dbReference>
<dbReference type="InterPro" id="IPR000160">
    <property type="entry name" value="GGDEF_dom"/>
</dbReference>
<dbReference type="Gene3D" id="3.30.70.270">
    <property type="match status" value="1"/>
</dbReference>
<name>A0A2R4C9S8_9BURK</name>
<dbReference type="KEGG" id="masz:C9I28_11895"/>
<evidence type="ECO:0000259" key="5">
    <source>
        <dbReference type="PROSITE" id="PS50883"/>
    </source>
</evidence>
<feature type="domain" description="GGDEF" evidence="7">
    <location>
        <begin position="659"/>
        <end position="792"/>
    </location>
</feature>
<feature type="transmembrane region" description="Helical" evidence="2">
    <location>
        <begin position="20"/>
        <end position="45"/>
    </location>
</feature>
<accession>A0A2R4C9S8</accession>
<dbReference type="Pfam" id="PF13426">
    <property type="entry name" value="PAS_9"/>
    <property type="match status" value="1"/>
</dbReference>
<dbReference type="SUPFAM" id="SSF55785">
    <property type="entry name" value="PYP-like sensor domain (PAS domain)"/>
    <property type="match status" value="3"/>
</dbReference>
<dbReference type="PANTHER" id="PTHR44757">
    <property type="entry name" value="DIGUANYLATE CYCLASE DGCP"/>
    <property type="match status" value="1"/>
</dbReference>
<evidence type="ECO:0000259" key="3">
    <source>
        <dbReference type="PROSITE" id="PS50112"/>
    </source>
</evidence>
<dbReference type="Gene3D" id="3.30.450.20">
    <property type="entry name" value="PAS domain"/>
    <property type="match status" value="3"/>
</dbReference>
<evidence type="ECO:0000259" key="6">
    <source>
        <dbReference type="PROSITE" id="PS50885"/>
    </source>
</evidence>
<proteinExistence type="predicted"/>
<protein>
    <submittedName>
        <fullName evidence="8">Sensor domain-containing diguanylate cyclase</fullName>
    </submittedName>
</protein>
<evidence type="ECO:0000313" key="8">
    <source>
        <dbReference type="EMBL" id="AVR96332.1"/>
    </source>
</evidence>
<dbReference type="SMART" id="SM00267">
    <property type="entry name" value="GGDEF"/>
    <property type="match status" value="1"/>
</dbReference>
<dbReference type="OrthoDB" id="9813903at2"/>
<dbReference type="InterPro" id="IPR052155">
    <property type="entry name" value="Biofilm_reg_signaling"/>
</dbReference>
<dbReference type="CDD" id="cd06225">
    <property type="entry name" value="HAMP"/>
    <property type="match status" value="1"/>
</dbReference>
<dbReference type="Pfam" id="PF00990">
    <property type="entry name" value="GGDEF"/>
    <property type="match status" value="1"/>
</dbReference>
<dbReference type="RefSeq" id="WP_107141678.1">
    <property type="nucleotide sequence ID" value="NZ_CP028324.1"/>
</dbReference>
<dbReference type="InterPro" id="IPR035965">
    <property type="entry name" value="PAS-like_dom_sf"/>
</dbReference>
<dbReference type="Pfam" id="PF00563">
    <property type="entry name" value="EAL"/>
    <property type="match status" value="1"/>
</dbReference>
<keyword evidence="2" id="KW-0812">Transmembrane</keyword>
<evidence type="ECO:0000256" key="1">
    <source>
        <dbReference type="ARBA" id="ARBA00051114"/>
    </source>
</evidence>
<feature type="domain" description="PAS" evidence="3">
    <location>
        <begin position="390"/>
        <end position="420"/>
    </location>
</feature>
<feature type="domain" description="PAS" evidence="3">
    <location>
        <begin position="238"/>
        <end position="311"/>
    </location>
</feature>
<dbReference type="GO" id="GO:0007165">
    <property type="term" value="P:signal transduction"/>
    <property type="evidence" value="ECO:0007669"/>
    <property type="project" value="InterPro"/>
</dbReference>
<dbReference type="FunFam" id="3.30.70.270:FF:000001">
    <property type="entry name" value="Diguanylate cyclase domain protein"/>
    <property type="match status" value="1"/>
</dbReference>
<dbReference type="Gene3D" id="3.20.20.450">
    <property type="entry name" value="EAL domain"/>
    <property type="match status" value="1"/>
</dbReference>
<dbReference type="InterPro" id="IPR003660">
    <property type="entry name" value="HAMP_dom"/>
</dbReference>
<keyword evidence="2" id="KW-0472">Membrane</keyword>
<evidence type="ECO:0000256" key="2">
    <source>
        <dbReference type="SAM" id="Phobius"/>
    </source>
</evidence>
<comment type="catalytic activity">
    <reaction evidence="1">
        <text>3',3'-c-di-GMP + H2O = 5'-phosphoguanylyl(3'-&gt;5')guanosine + H(+)</text>
        <dbReference type="Rhea" id="RHEA:24902"/>
        <dbReference type="ChEBI" id="CHEBI:15377"/>
        <dbReference type="ChEBI" id="CHEBI:15378"/>
        <dbReference type="ChEBI" id="CHEBI:58754"/>
        <dbReference type="ChEBI" id="CHEBI:58805"/>
        <dbReference type="EC" id="3.1.4.52"/>
    </reaction>
    <physiologicalReaction direction="left-to-right" evidence="1">
        <dbReference type="Rhea" id="RHEA:24903"/>
    </physiologicalReaction>
</comment>
<dbReference type="SMART" id="SM00304">
    <property type="entry name" value="HAMP"/>
    <property type="match status" value="1"/>
</dbReference>
<dbReference type="InterPro" id="IPR043128">
    <property type="entry name" value="Rev_trsase/Diguanyl_cyclase"/>
</dbReference>
<dbReference type="SUPFAM" id="SSF141868">
    <property type="entry name" value="EAL domain-like"/>
    <property type="match status" value="1"/>
</dbReference>
<dbReference type="PROSITE" id="PS50887">
    <property type="entry name" value="GGDEF"/>
    <property type="match status" value="1"/>
</dbReference>
<dbReference type="Proteomes" id="UP000240505">
    <property type="component" value="Chromosome"/>
</dbReference>
<dbReference type="PANTHER" id="PTHR44757:SF2">
    <property type="entry name" value="BIOFILM ARCHITECTURE MAINTENANCE PROTEIN MBAA"/>
    <property type="match status" value="1"/>
</dbReference>
<dbReference type="CDD" id="cd01949">
    <property type="entry name" value="GGDEF"/>
    <property type="match status" value="1"/>
</dbReference>
<dbReference type="Pfam" id="PF00989">
    <property type="entry name" value="PAS"/>
    <property type="match status" value="1"/>
</dbReference>
<dbReference type="GO" id="GO:0016020">
    <property type="term" value="C:membrane"/>
    <property type="evidence" value="ECO:0007669"/>
    <property type="project" value="InterPro"/>
</dbReference>
<dbReference type="InterPro" id="IPR013655">
    <property type="entry name" value="PAS_fold_3"/>
</dbReference>
<dbReference type="GO" id="GO:0006355">
    <property type="term" value="P:regulation of DNA-templated transcription"/>
    <property type="evidence" value="ECO:0007669"/>
    <property type="project" value="InterPro"/>
</dbReference>
<dbReference type="GO" id="GO:0071732">
    <property type="term" value="P:cellular response to nitric oxide"/>
    <property type="evidence" value="ECO:0007669"/>
    <property type="project" value="UniProtKB-ARBA"/>
</dbReference>
<dbReference type="InterPro" id="IPR000014">
    <property type="entry name" value="PAS"/>
</dbReference>
<dbReference type="Pfam" id="PF08447">
    <property type="entry name" value="PAS_3"/>
    <property type="match status" value="1"/>
</dbReference>
<dbReference type="PROSITE" id="PS50112">
    <property type="entry name" value="PAS"/>
    <property type="match status" value="3"/>
</dbReference>
<evidence type="ECO:0000259" key="4">
    <source>
        <dbReference type="PROSITE" id="PS50113"/>
    </source>
</evidence>
<organism evidence="8 9">
    <name type="scientific">Pseudoduganella armeniaca</name>
    <dbReference type="NCBI Taxonomy" id="2072590"/>
    <lineage>
        <taxon>Bacteria</taxon>
        <taxon>Pseudomonadati</taxon>
        <taxon>Pseudomonadota</taxon>
        <taxon>Betaproteobacteria</taxon>
        <taxon>Burkholderiales</taxon>
        <taxon>Oxalobacteraceae</taxon>
        <taxon>Telluria group</taxon>
        <taxon>Pseudoduganella</taxon>
    </lineage>
</organism>
<dbReference type="PROSITE" id="PS50113">
    <property type="entry name" value="PAC"/>
    <property type="match status" value="2"/>
</dbReference>
<dbReference type="CDD" id="cd01948">
    <property type="entry name" value="EAL"/>
    <property type="match status" value="1"/>
</dbReference>
<dbReference type="SMART" id="SM00052">
    <property type="entry name" value="EAL"/>
    <property type="match status" value="1"/>
</dbReference>
<evidence type="ECO:0000313" key="9">
    <source>
        <dbReference type="Proteomes" id="UP000240505"/>
    </source>
</evidence>
<dbReference type="SMART" id="SM00086">
    <property type="entry name" value="PAC"/>
    <property type="match status" value="3"/>
</dbReference>
<dbReference type="InterPro" id="IPR000700">
    <property type="entry name" value="PAS-assoc_C"/>
</dbReference>
<dbReference type="CDD" id="cd00130">
    <property type="entry name" value="PAS"/>
    <property type="match status" value="3"/>
</dbReference>
<feature type="transmembrane region" description="Helical" evidence="2">
    <location>
        <begin position="160"/>
        <end position="179"/>
    </location>
</feature>
<dbReference type="GO" id="GO:0071111">
    <property type="term" value="F:cyclic-guanylate-specific phosphodiesterase activity"/>
    <property type="evidence" value="ECO:0007669"/>
    <property type="project" value="UniProtKB-EC"/>
</dbReference>
<dbReference type="AlphaFoldDB" id="A0A2R4C9S8"/>
<feature type="domain" description="EAL" evidence="5">
    <location>
        <begin position="801"/>
        <end position="1054"/>
    </location>
</feature>
<dbReference type="EMBL" id="CP028324">
    <property type="protein sequence ID" value="AVR96332.1"/>
    <property type="molecule type" value="Genomic_DNA"/>
</dbReference>
<dbReference type="InterPro" id="IPR001610">
    <property type="entry name" value="PAC"/>
</dbReference>
<dbReference type="Gene3D" id="6.10.340.10">
    <property type="match status" value="1"/>
</dbReference>
<dbReference type="NCBIfam" id="TIGR00254">
    <property type="entry name" value="GGDEF"/>
    <property type="match status" value="1"/>
</dbReference>
<dbReference type="InterPro" id="IPR035919">
    <property type="entry name" value="EAL_sf"/>
</dbReference>
<evidence type="ECO:0000259" key="7">
    <source>
        <dbReference type="PROSITE" id="PS50887"/>
    </source>
</evidence>
<reference evidence="8 9" key="1">
    <citation type="submission" date="2018-03" db="EMBL/GenBank/DDBJ databases">
        <title>Massilia armeniaca sp. nov., isolated from desert soil.</title>
        <authorList>
            <person name="Huang H."/>
            <person name="Ren M."/>
        </authorList>
    </citation>
    <scope>NUCLEOTIDE SEQUENCE [LARGE SCALE GENOMIC DNA]</scope>
    <source>
        <strain evidence="8 9">ZMN-3</strain>
    </source>
</reference>
<keyword evidence="9" id="KW-1185">Reference proteome</keyword>
<gene>
    <name evidence="8" type="ORF">C9I28_11895</name>
</gene>
<dbReference type="InterPro" id="IPR001633">
    <property type="entry name" value="EAL_dom"/>
</dbReference>
<dbReference type="FunFam" id="3.20.20.450:FF:000001">
    <property type="entry name" value="Cyclic di-GMP phosphodiesterase yahA"/>
    <property type="match status" value="1"/>
</dbReference>
<feature type="domain" description="PAS" evidence="3">
    <location>
        <begin position="495"/>
        <end position="559"/>
    </location>
</feature>
<dbReference type="PROSITE" id="PS50883">
    <property type="entry name" value="EAL"/>
    <property type="match status" value="1"/>
</dbReference>
<dbReference type="NCBIfam" id="TIGR00229">
    <property type="entry name" value="sensory_box"/>
    <property type="match status" value="3"/>
</dbReference>
<dbReference type="SUPFAM" id="SSF55073">
    <property type="entry name" value="Nucleotide cyclase"/>
    <property type="match status" value="1"/>
</dbReference>
<dbReference type="SUPFAM" id="SSF158472">
    <property type="entry name" value="HAMP domain-like"/>
    <property type="match status" value="1"/>
</dbReference>
<keyword evidence="2" id="KW-1133">Transmembrane helix</keyword>
<dbReference type="SMART" id="SM00091">
    <property type="entry name" value="PAS"/>
    <property type="match status" value="3"/>
</dbReference>